<dbReference type="InterPro" id="IPR013815">
    <property type="entry name" value="ATP_grasp_subdomain_1"/>
</dbReference>
<dbReference type="InterPro" id="IPR002192">
    <property type="entry name" value="PPDK_AMP/ATP-bd"/>
</dbReference>
<comment type="caution">
    <text evidence="2">The sequence shown here is derived from an EMBL/GenBank/DDBJ whole genome shotgun (WGS) entry which is preliminary data.</text>
</comment>
<dbReference type="Gene3D" id="3.30.1490.20">
    <property type="entry name" value="ATP-grasp fold, A domain"/>
    <property type="match status" value="1"/>
</dbReference>
<sequence>MTVLDLAAAGAVGVPEVGGKAASLARLLRAGFAVPHGFVIPAGVYRQAAVALGLDRPSAGRPEEARRRLLAIDLPAAVIEGVGRAVDDLLEGAGSEYVAVRSSAVGEDGAGASAGAAGGMAVLVQRFVDAEVSGVMFTGDPTVIEGSWGVGELLVSGRVAPDSWRTDDSGILARRAGRKITRSDRRDGRLVTGPVAAAEQAAWCLADSRVQSLHVVGRKVSSVLGGARDIEWVLADGTT</sequence>
<dbReference type="EMBL" id="BMLQ01000012">
    <property type="protein sequence ID" value="GGO49483.1"/>
    <property type="molecule type" value="Genomic_DNA"/>
</dbReference>
<evidence type="ECO:0000313" key="3">
    <source>
        <dbReference type="Proteomes" id="UP000642509"/>
    </source>
</evidence>
<accession>A0ABQ2MBR9</accession>
<proteinExistence type="predicted"/>
<feature type="domain" description="Pyruvate phosphate dikinase AMP/ATP-binding" evidence="1">
    <location>
        <begin position="15"/>
        <end position="113"/>
    </location>
</feature>
<organism evidence="2 3">
    <name type="scientific">Citricoccus zhacaiensis</name>
    <dbReference type="NCBI Taxonomy" id="489142"/>
    <lineage>
        <taxon>Bacteria</taxon>
        <taxon>Bacillati</taxon>
        <taxon>Actinomycetota</taxon>
        <taxon>Actinomycetes</taxon>
        <taxon>Micrococcales</taxon>
        <taxon>Micrococcaceae</taxon>
        <taxon>Citricoccus</taxon>
    </lineage>
</organism>
<feature type="domain" description="Pyruvate phosphate dikinase AMP/ATP-binding" evidence="1">
    <location>
        <begin position="119"/>
        <end position="235"/>
    </location>
</feature>
<dbReference type="Pfam" id="PF01326">
    <property type="entry name" value="PPDK_N"/>
    <property type="match status" value="2"/>
</dbReference>
<keyword evidence="3" id="KW-1185">Reference proteome</keyword>
<dbReference type="RefSeq" id="WP_229672791.1">
    <property type="nucleotide sequence ID" value="NZ_BAAAOU010000014.1"/>
</dbReference>
<name>A0ABQ2MBR9_9MICC</name>
<dbReference type="Gene3D" id="3.30.470.20">
    <property type="entry name" value="ATP-grasp fold, B domain"/>
    <property type="match status" value="1"/>
</dbReference>
<evidence type="ECO:0000259" key="1">
    <source>
        <dbReference type="Pfam" id="PF01326"/>
    </source>
</evidence>
<evidence type="ECO:0000313" key="2">
    <source>
        <dbReference type="EMBL" id="GGO49483.1"/>
    </source>
</evidence>
<dbReference type="Proteomes" id="UP000642509">
    <property type="component" value="Unassembled WGS sequence"/>
</dbReference>
<dbReference type="PANTHER" id="PTHR43615">
    <property type="entry name" value="PHOSPHOENOLPYRUVATE SYNTHASE-RELATED"/>
    <property type="match status" value="1"/>
</dbReference>
<reference evidence="3" key="1">
    <citation type="journal article" date="2019" name="Int. J. Syst. Evol. Microbiol.">
        <title>The Global Catalogue of Microorganisms (GCM) 10K type strain sequencing project: providing services to taxonomists for standard genome sequencing and annotation.</title>
        <authorList>
            <consortium name="The Broad Institute Genomics Platform"/>
            <consortium name="The Broad Institute Genome Sequencing Center for Infectious Disease"/>
            <person name="Wu L."/>
            <person name="Ma J."/>
        </authorList>
    </citation>
    <scope>NUCLEOTIDE SEQUENCE [LARGE SCALE GENOMIC DNA]</scope>
    <source>
        <strain evidence="3">CGMCC 1.7064</strain>
    </source>
</reference>
<dbReference type="InterPro" id="IPR051549">
    <property type="entry name" value="PEP_Utilizing_Enz"/>
</dbReference>
<protein>
    <recommendedName>
        <fullName evidence="1">Pyruvate phosphate dikinase AMP/ATP-binding domain-containing protein</fullName>
    </recommendedName>
</protein>
<dbReference type="SUPFAM" id="SSF56059">
    <property type="entry name" value="Glutathione synthetase ATP-binding domain-like"/>
    <property type="match status" value="1"/>
</dbReference>
<dbReference type="PANTHER" id="PTHR43615:SF1">
    <property type="entry name" value="PPDK_N DOMAIN-CONTAINING PROTEIN"/>
    <property type="match status" value="1"/>
</dbReference>
<gene>
    <name evidence="2" type="ORF">GCM10010977_31470</name>
</gene>